<dbReference type="InterPro" id="IPR012577">
    <property type="entry name" value="NIPSNAP"/>
</dbReference>
<reference evidence="2" key="1">
    <citation type="submission" date="2022-11" db="EMBL/GenBank/DDBJ databases">
        <title>Marilongibacter aestuarii gen. nov., sp. nov., isolated from tidal flat sediment.</title>
        <authorList>
            <person name="Jiayan W."/>
        </authorList>
    </citation>
    <scope>NUCLEOTIDE SEQUENCE</scope>
    <source>
        <strain evidence="2">Z1-6</strain>
    </source>
</reference>
<dbReference type="EMBL" id="JAPOHD010000010">
    <property type="protein sequence ID" value="MCY1719703.1"/>
    <property type="molecule type" value="Genomic_DNA"/>
</dbReference>
<protein>
    <submittedName>
        <fullName evidence="2">NIPSNAP family protein</fullName>
    </submittedName>
</protein>
<dbReference type="Proteomes" id="UP001145087">
    <property type="component" value="Unassembled WGS sequence"/>
</dbReference>
<dbReference type="Gene3D" id="3.30.70.100">
    <property type="match status" value="2"/>
</dbReference>
<keyword evidence="3" id="KW-1185">Reference proteome</keyword>
<name>A0A9X3F3E2_9BACT</name>
<dbReference type="SUPFAM" id="SSF54909">
    <property type="entry name" value="Dimeric alpha+beta barrel"/>
    <property type="match status" value="1"/>
</dbReference>
<organism evidence="2 3">
    <name type="scientific">Draconibacterium aestuarii</name>
    <dbReference type="NCBI Taxonomy" id="2998507"/>
    <lineage>
        <taxon>Bacteria</taxon>
        <taxon>Pseudomonadati</taxon>
        <taxon>Bacteroidota</taxon>
        <taxon>Bacteroidia</taxon>
        <taxon>Marinilabiliales</taxon>
        <taxon>Prolixibacteraceae</taxon>
        <taxon>Draconibacterium</taxon>
    </lineage>
</organism>
<dbReference type="RefSeq" id="WP_343332040.1">
    <property type="nucleotide sequence ID" value="NZ_JAPOHD010000010.1"/>
</dbReference>
<dbReference type="InterPro" id="IPR011008">
    <property type="entry name" value="Dimeric_a/b-barrel"/>
</dbReference>
<comment type="caution">
    <text evidence="2">The sequence shown here is derived from an EMBL/GenBank/DDBJ whole genome shotgun (WGS) entry which is preliminary data.</text>
</comment>
<evidence type="ECO:0000313" key="3">
    <source>
        <dbReference type="Proteomes" id="UP001145087"/>
    </source>
</evidence>
<evidence type="ECO:0000313" key="2">
    <source>
        <dbReference type="EMBL" id="MCY1719703.1"/>
    </source>
</evidence>
<evidence type="ECO:0000259" key="1">
    <source>
        <dbReference type="Pfam" id="PF07978"/>
    </source>
</evidence>
<proteinExistence type="predicted"/>
<accession>A0A9X3F3E2</accession>
<dbReference type="AlphaFoldDB" id="A0A9X3F3E2"/>
<feature type="domain" description="NIPSNAP" evidence="1">
    <location>
        <begin position="153"/>
        <end position="256"/>
    </location>
</feature>
<gene>
    <name evidence="2" type="ORF">OU798_05080</name>
</gene>
<dbReference type="Pfam" id="PF07978">
    <property type="entry name" value="NIPSNAP"/>
    <property type="match status" value="1"/>
</dbReference>
<sequence length="258" mass="29485">MTSKKSISGIVFLLVFLCSLTLAARDYYQIKVYTIKDKTQEASIDKYLKDAYLPALHKAGIKKVGVFKPIADDAAAGTKIFVLIPLKELNQIGVLEEKLLKDKNYLEAGSEYIDAKHDNPPYERIESIVLKAFAEMPELFVPKYDTPKSAQIFELRSYQGATEKLWRKKVEMFNEGGEIEIFKKVGSNAVFYGEVVSGSAMPNLMYMTSYSDMESNKAHWDAFRQHPDWLILKEKEAYKNTVSHIDKWLCHPTDYSDI</sequence>